<dbReference type="EMBL" id="CP089982">
    <property type="protein sequence ID" value="WXA90296.1"/>
    <property type="molecule type" value="Genomic_DNA"/>
</dbReference>
<dbReference type="CDD" id="cd05466">
    <property type="entry name" value="PBP2_LTTR_substrate"/>
    <property type="match status" value="1"/>
</dbReference>
<evidence type="ECO:0000256" key="1">
    <source>
        <dbReference type="ARBA" id="ARBA00009437"/>
    </source>
</evidence>
<dbReference type="InterPro" id="IPR000847">
    <property type="entry name" value="LysR_HTH_N"/>
</dbReference>
<dbReference type="InterPro" id="IPR005119">
    <property type="entry name" value="LysR_subst-bd"/>
</dbReference>
<keyword evidence="2" id="KW-0805">Transcription regulation</keyword>
<keyword evidence="7" id="KW-1185">Reference proteome</keyword>
<dbReference type="Pfam" id="PF03466">
    <property type="entry name" value="LysR_substrate"/>
    <property type="match status" value="1"/>
</dbReference>
<proteinExistence type="inferred from homology"/>
<sequence length="311" mass="33978">MDLEDVHTFVNLATTCSFSRTADELHLTQPAVTRRLQRLETAVGAALVDRTRRPLRLTPAGRLALEACRHLLNAREELLTSVSGSAGQPLSEIRLGVAHALTEHALLSPVDQLRRARPDVRLVLTTGWSHDLLGQLKSGRLDAALVLLDRREKLGLGLQGQVLANERLVAIAARSLDNPPHKMADFGNSDWILNPEGCAARAALEQAFHRAGAAMRVIVETYTYELQMALVAQARGLGLVPARLLARSSSRRRLQPLALDFPGQDLHVWLAARSLPSSLESAVAALAAAVVRSLGDPDTRTRRRPPHRTVR</sequence>
<reference evidence="6 7" key="1">
    <citation type="submission" date="2021-12" db="EMBL/GenBank/DDBJ databases">
        <title>Discovery of the Pendulisporaceae a myxobacterial family with distinct sporulation behavior and unique specialized metabolism.</title>
        <authorList>
            <person name="Garcia R."/>
            <person name="Popoff A."/>
            <person name="Bader C.D."/>
            <person name="Loehr J."/>
            <person name="Walesch S."/>
            <person name="Walt C."/>
            <person name="Boldt J."/>
            <person name="Bunk B."/>
            <person name="Haeckl F.J.F.P.J."/>
            <person name="Gunesch A.P."/>
            <person name="Birkelbach J."/>
            <person name="Nuebel U."/>
            <person name="Pietschmann T."/>
            <person name="Bach T."/>
            <person name="Mueller R."/>
        </authorList>
    </citation>
    <scope>NUCLEOTIDE SEQUENCE [LARGE SCALE GENOMIC DNA]</scope>
    <source>
        <strain evidence="6 7">MSr12523</strain>
    </source>
</reference>
<evidence type="ECO:0000313" key="6">
    <source>
        <dbReference type="EMBL" id="WXA90296.1"/>
    </source>
</evidence>
<dbReference type="SUPFAM" id="SSF46785">
    <property type="entry name" value="Winged helix' DNA-binding domain"/>
    <property type="match status" value="1"/>
</dbReference>
<dbReference type="PANTHER" id="PTHR30126:SF39">
    <property type="entry name" value="HTH-TYPE TRANSCRIPTIONAL REGULATOR CYSL"/>
    <property type="match status" value="1"/>
</dbReference>
<name>A0ABZ2JV99_9BACT</name>
<dbReference type="Gene3D" id="1.10.10.10">
    <property type="entry name" value="Winged helix-like DNA-binding domain superfamily/Winged helix DNA-binding domain"/>
    <property type="match status" value="1"/>
</dbReference>
<comment type="similarity">
    <text evidence="1">Belongs to the LysR transcriptional regulatory family.</text>
</comment>
<evidence type="ECO:0000313" key="7">
    <source>
        <dbReference type="Proteomes" id="UP001379533"/>
    </source>
</evidence>
<keyword evidence="4" id="KW-0804">Transcription</keyword>
<accession>A0ABZ2JV99</accession>
<dbReference type="Pfam" id="PF00126">
    <property type="entry name" value="HTH_1"/>
    <property type="match status" value="1"/>
</dbReference>
<keyword evidence="3" id="KW-0238">DNA-binding</keyword>
<evidence type="ECO:0000256" key="4">
    <source>
        <dbReference type="ARBA" id="ARBA00023163"/>
    </source>
</evidence>
<gene>
    <name evidence="6" type="ORF">LZC95_28015</name>
</gene>
<dbReference type="SUPFAM" id="SSF53850">
    <property type="entry name" value="Periplasmic binding protein-like II"/>
    <property type="match status" value="1"/>
</dbReference>
<evidence type="ECO:0000256" key="3">
    <source>
        <dbReference type="ARBA" id="ARBA00023125"/>
    </source>
</evidence>
<dbReference type="PROSITE" id="PS50931">
    <property type="entry name" value="HTH_LYSR"/>
    <property type="match status" value="1"/>
</dbReference>
<dbReference type="PRINTS" id="PR00039">
    <property type="entry name" value="HTHLYSR"/>
</dbReference>
<dbReference type="InterPro" id="IPR036388">
    <property type="entry name" value="WH-like_DNA-bd_sf"/>
</dbReference>
<dbReference type="Proteomes" id="UP001379533">
    <property type="component" value="Chromosome"/>
</dbReference>
<dbReference type="PANTHER" id="PTHR30126">
    <property type="entry name" value="HTH-TYPE TRANSCRIPTIONAL REGULATOR"/>
    <property type="match status" value="1"/>
</dbReference>
<dbReference type="RefSeq" id="WP_394840909.1">
    <property type="nucleotide sequence ID" value="NZ_CP089982.1"/>
</dbReference>
<evidence type="ECO:0000256" key="2">
    <source>
        <dbReference type="ARBA" id="ARBA00023015"/>
    </source>
</evidence>
<evidence type="ECO:0000259" key="5">
    <source>
        <dbReference type="PROSITE" id="PS50931"/>
    </source>
</evidence>
<organism evidence="6 7">
    <name type="scientific">Pendulispora brunnea</name>
    <dbReference type="NCBI Taxonomy" id="2905690"/>
    <lineage>
        <taxon>Bacteria</taxon>
        <taxon>Pseudomonadati</taxon>
        <taxon>Myxococcota</taxon>
        <taxon>Myxococcia</taxon>
        <taxon>Myxococcales</taxon>
        <taxon>Sorangiineae</taxon>
        <taxon>Pendulisporaceae</taxon>
        <taxon>Pendulispora</taxon>
    </lineage>
</organism>
<dbReference type="Gene3D" id="3.40.190.290">
    <property type="match status" value="1"/>
</dbReference>
<protein>
    <submittedName>
        <fullName evidence="6">LysR family transcriptional regulator</fullName>
    </submittedName>
</protein>
<dbReference type="InterPro" id="IPR036390">
    <property type="entry name" value="WH_DNA-bd_sf"/>
</dbReference>
<feature type="domain" description="HTH lysR-type" evidence="5">
    <location>
        <begin position="1"/>
        <end position="58"/>
    </location>
</feature>